<name>A0A366KA93_9BIFI</name>
<dbReference type="GO" id="GO:0004386">
    <property type="term" value="F:helicase activity"/>
    <property type="evidence" value="ECO:0007669"/>
    <property type="project" value="UniProtKB-KW"/>
</dbReference>
<keyword evidence="3" id="KW-0067">ATP-binding</keyword>
<dbReference type="OrthoDB" id="9776021at2"/>
<evidence type="ECO:0000259" key="2">
    <source>
        <dbReference type="PROSITE" id="PS51194"/>
    </source>
</evidence>
<sequence>MSTGSTTNATEHDELEQTTQQLITQAALSGFVRENSQVQNDFEPILIANHDGLTMERALRNELDLCQEFDMSVAFISQFELQSLKQNFLNFAHSVCPDDRQGCNANRGTASKGRPAGRIITSTYNYFNSPRVFSELLKLQMTTGIEVRVWQAGIAPKAPSPSASYGYHPKGYIFRRTSKDGEVFSAYIGSSNLTDRALRLNREWNLKVSATGFGSLPNQIASEIETQIEESVPLDADWLNSYEEEFKQHAPLRPVQAQSGQPSEHMPIIPNAMQNEALESLKRLRSEGENRAVIISATGTGKTYLSAFDVKACKPRRMLYIAHRQQILKTAMESYKMVLGVDDSQVGLLSGSSKERDKTYLFATIQSLSQQESLSGFKPDDFDYILVDEAHHAAAGSYGKVINYFRPKFMLGMTATPERSDGENIFALFGSNIAYEIRLQRALEENMLCPFHYYGVSEYGIEKDGSQGTTASLAAQSASNKDRTNIQGWFERLTDPKRVRYIIDKIQQYSQAGVPIKGLIFCSRVEEARKLSSMFNQQFNEQAERPFRTCAATSQDSSEYRQQAIELLTNGELDYIFTVDLYNEGIDIPAINQIVMLRQTQSSIIFTQQLGRGLRKAEGKDSVVVIDFIGNYANNYLIPLALYGNTGDRDRARKNMQKESIGISSISFDPIAKELVLQSLAIADLSEMKRLSRIYRELRFELGRLPLLADIVERDSSLVYTLASKNGNYLNFAQSRELSLSNSDTDSFRVARACQSVNITEKRMLTMLTSTQLRGLRPHVLLALRILCGFDESDLNLARKNTDDFLISAIVDESAGHHSISIKQLQALVRREFPLADNSDDQCQSALSFLDYSYFYQKNRERFGGTPMVREINRHTYALSAELMSSLRENPTFAWFFRDTVLTGLTLCTQLYSRAEEDRILPDHGFIYGEKYSIFDVMQLCGWRQEQIPQNVGGYKLDKDTGTMPIFIKYEASQYGDRFLTTENIEWFSKNGRTLSSPEYRWLCADNHNTSVWELREQFVPVFIKRKAEEKENTYYFVGNVTQVIRPHESINKEESGNSHKVVISTLHLNKPVDPELFQHLTGQPAF</sequence>
<dbReference type="InterPro" id="IPR014001">
    <property type="entry name" value="Helicase_ATP-bd"/>
</dbReference>
<dbReference type="GO" id="GO:0005524">
    <property type="term" value="F:ATP binding"/>
    <property type="evidence" value="ECO:0007669"/>
    <property type="project" value="InterPro"/>
</dbReference>
<dbReference type="REBASE" id="384446">
    <property type="entry name" value="BaeXV10ORF1970P"/>
</dbReference>
<dbReference type="InterPro" id="IPR058403">
    <property type="entry name" value="DUF8090"/>
</dbReference>
<feature type="domain" description="Helicase ATP-binding" evidence="1">
    <location>
        <begin position="283"/>
        <end position="435"/>
    </location>
</feature>
<dbReference type="InterPro" id="IPR001650">
    <property type="entry name" value="Helicase_C-like"/>
</dbReference>
<keyword evidence="4" id="KW-1185">Reference proteome</keyword>
<keyword evidence="3" id="KW-0547">Nucleotide-binding</keyword>
<keyword evidence="3" id="KW-0378">Hydrolase</keyword>
<dbReference type="SUPFAM" id="SSF56024">
    <property type="entry name" value="Phospholipase D/nuclease"/>
    <property type="match status" value="1"/>
</dbReference>
<dbReference type="GO" id="GO:0005829">
    <property type="term" value="C:cytosol"/>
    <property type="evidence" value="ECO:0007669"/>
    <property type="project" value="TreeGrafter"/>
</dbReference>
<evidence type="ECO:0000313" key="4">
    <source>
        <dbReference type="Proteomes" id="UP000252530"/>
    </source>
</evidence>
<dbReference type="InterPro" id="IPR050742">
    <property type="entry name" value="Helicase_Restrict-Modif_Enz"/>
</dbReference>
<dbReference type="Proteomes" id="UP000252530">
    <property type="component" value="Unassembled WGS sequence"/>
</dbReference>
<reference evidence="3 4" key="1">
    <citation type="submission" date="2017-10" db="EMBL/GenBank/DDBJ databases">
        <title>Bifidobacterium xylocopum sp. nov. and Bifidobacterium aemilianum sp. nov., from the carpenter bee (Xylocopa violacea) digestive tract.</title>
        <authorList>
            <person name="Alberoni D."/>
            <person name="Baffoni L."/>
            <person name="Di Gioia D."/>
            <person name="Gaggia F."/>
            <person name="Biavati B."/>
        </authorList>
    </citation>
    <scope>NUCLEOTIDE SEQUENCE [LARGE SCALE GENOMIC DNA]</scope>
    <source>
        <strain evidence="3 4">XV10</strain>
    </source>
</reference>
<organism evidence="3 4">
    <name type="scientific">Bifidobacterium aemilianum</name>
    <dbReference type="NCBI Taxonomy" id="2493120"/>
    <lineage>
        <taxon>Bacteria</taxon>
        <taxon>Bacillati</taxon>
        <taxon>Actinomycetota</taxon>
        <taxon>Actinomycetes</taxon>
        <taxon>Bifidobacteriales</taxon>
        <taxon>Bifidobacteriaceae</taxon>
        <taxon>Bifidobacterium</taxon>
    </lineage>
</organism>
<dbReference type="RefSeq" id="WP_113859606.1">
    <property type="nucleotide sequence ID" value="NZ_PDCG01000001.1"/>
</dbReference>
<evidence type="ECO:0000259" key="1">
    <source>
        <dbReference type="PROSITE" id="PS51192"/>
    </source>
</evidence>
<dbReference type="Pfam" id="PF13091">
    <property type="entry name" value="PLDc_2"/>
    <property type="match status" value="1"/>
</dbReference>
<dbReference type="Gene3D" id="3.40.50.300">
    <property type="entry name" value="P-loop containing nucleotide triphosphate hydrolases"/>
    <property type="match status" value="2"/>
</dbReference>
<dbReference type="CDD" id="cd18032">
    <property type="entry name" value="DEXHc_RE_I_III_res"/>
    <property type="match status" value="1"/>
</dbReference>
<accession>A0A366KA93</accession>
<dbReference type="EMBL" id="PDCG01000001">
    <property type="protein sequence ID" value="RBP98634.1"/>
    <property type="molecule type" value="Genomic_DNA"/>
</dbReference>
<dbReference type="AlphaFoldDB" id="A0A366KA93"/>
<dbReference type="GO" id="GO:0016787">
    <property type="term" value="F:hydrolase activity"/>
    <property type="evidence" value="ECO:0007669"/>
    <property type="project" value="InterPro"/>
</dbReference>
<gene>
    <name evidence="3" type="ORF">CRD60_01970</name>
</gene>
<evidence type="ECO:0000313" key="3">
    <source>
        <dbReference type="EMBL" id="RBP98634.1"/>
    </source>
</evidence>
<dbReference type="Pfam" id="PF26350">
    <property type="entry name" value="DUF8090"/>
    <property type="match status" value="1"/>
</dbReference>
<proteinExistence type="predicted"/>
<dbReference type="Pfam" id="PF04851">
    <property type="entry name" value="ResIII"/>
    <property type="match status" value="1"/>
</dbReference>
<dbReference type="Gene3D" id="3.30.870.10">
    <property type="entry name" value="Endonuclease Chain A"/>
    <property type="match status" value="1"/>
</dbReference>
<keyword evidence="3" id="KW-0347">Helicase</keyword>
<dbReference type="Pfam" id="PF11907">
    <property type="entry name" value="DUF3427"/>
    <property type="match status" value="1"/>
</dbReference>
<dbReference type="SMART" id="SM00487">
    <property type="entry name" value="DEXDc"/>
    <property type="match status" value="1"/>
</dbReference>
<dbReference type="GO" id="GO:0003677">
    <property type="term" value="F:DNA binding"/>
    <property type="evidence" value="ECO:0007669"/>
    <property type="project" value="InterPro"/>
</dbReference>
<dbReference type="InterPro" id="IPR027417">
    <property type="entry name" value="P-loop_NTPase"/>
</dbReference>
<dbReference type="SUPFAM" id="SSF52540">
    <property type="entry name" value="P-loop containing nucleoside triphosphate hydrolases"/>
    <property type="match status" value="1"/>
</dbReference>
<dbReference type="PANTHER" id="PTHR47396:SF1">
    <property type="entry name" value="ATP-DEPENDENT HELICASE IRC3-RELATED"/>
    <property type="match status" value="1"/>
</dbReference>
<comment type="caution">
    <text evidence="3">The sequence shown here is derived from an EMBL/GenBank/DDBJ whole genome shotgun (WGS) entry which is preliminary data.</text>
</comment>
<dbReference type="PANTHER" id="PTHR47396">
    <property type="entry name" value="TYPE I RESTRICTION ENZYME ECOKI R PROTEIN"/>
    <property type="match status" value="1"/>
</dbReference>
<dbReference type="PROSITE" id="PS51194">
    <property type="entry name" value="HELICASE_CTER"/>
    <property type="match status" value="1"/>
</dbReference>
<dbReference type="InterPro" id="IPR025202">
    <property type="entry name" value="PLD-like_dom"/>
</dbReference>
<dbReference type="CDD" id="cd18799">
    <property type="entry name" value="SF2_C_EcoAI-like"/>
    <property type="match status" value="1"/>
</dbReference>
<dbReference type="InterPro" id="IPR006935">
    <property type="entry name" value="Helicase/UvrB_N"/>
</dbReference>
<feature type="domain" description="Helicase C-terminal" evidence="2">
    <location>
        <begin position="508"/>
        <end position="676"/>
    </location>
</feature>
<dbReference type="InterPro" id="IPR021835">
    <property type="entry name" value="DUF3427"/>
</dbReference>
<dbReference type="PROSITE" id="PS51192">
    <property type="entry name" value="HELICASE_ATP_BIND_1"/>
    <property type="match status" value="1"/>
</dbReference>
<dbReference type="Pfam" id="PF00271">
    <property type="entry name" value="Helicase_C"/>
    <property type="match status" value="1"/>
</dbReference>
<dbReference type="SMART" id="SM00490">
    <property type="entry name" value="HELICc"/>
    <property type="match status" value="1"/>
</dbReference>
<protein>
    <submittedName>
        <fullName evidence="3">RNA helicase</fullName>
    </submittedName>
</protein>